<dbReference type="AlphaFoldDB" id="A0A9E6R5B3"/>
<dbReference type="Proteomes" id="UP000825701">
    <property type="component" value="Chromosome"/>
</dbReference>
<keyword evidence="2" id="KW-1185">Reference proteome</keyword>
<dbReference type="KEGG" id="cmet:K6K41_15575"/>
<dbReference type="Pfam" id="PF09234">
    <property type="entry name" value="DUF1963"/>
    <property type="match status" value="1"/>
</dbReference>
<reference evidence="1" key="1">
    <citation type="submission" date="2021-08" db="EMBL/GenBank/DDBJ databases">
        <authorList>
            <person name="Zhang H."/>
            <person name="Xu M."/>
            <person name="Yu Z."/>
            <person name="Yang L."/>
            <person name="Cai Y."/>
        </authorList>
    </citation>
    <scope>NUCLEOTIDE SEQUENCE</scope>
    <source>
        <strain evidence="1">CHL1</strain>
    </source>
</reference>
<proteinExistence type="predicted"/>
<protein>
    <submittedName>
        <fullName evidence="1">DUF1963 domain-containing protein</fullName>
    </submittedName>
</protein>
<dbReference type="InterPro" id="IPR015315">
    <property type="entry name" value="DUF1963"/>
</dbReference>
<name>A0A9E6R5B3_9HYPH</name>
<dbReference type="SUPFAM" id="SSF103032">
    <property type="entry name" value="Hypothetical protein YwqG"/>
    <property type="match status" value="1"/>
</dbReference>
<dbReference type="Gene3D" id="2.30.320.10">
    <property type="entry name" value="YwqG-like"/>
    <property type="match status" value="1"/>
</dbReference>
<dbReference type="InterPro" id="IPR035948">
    <property type="entry name" value="YwqG-like_sf"/>
</dbReference>
<gene>
    <name evidence="1" type="ORF">K6K41_15575</name>
</gene>
<accession>A0A9E6R5B3</accession>
<dbReference type="EMBL" id="CP081869">
    <property type="protein sequence ID" value="QZN98480.1"/>
    <property type="molecule type" value="Genomic_DNA"/>
</dbReference>
<evidence type="ECO:0000313" key="1">
    <source>
        <dbReference type="EMBL" id="QZN98480.1"/>
    </source>
</evidence>
<organism evidence="1 2">
    <name type="scientific">Chenggangzhangella methanolivorans</name>
    <dbReference type="NCBI Taxonomy" id="1437009"/>
    <lineage>
        <taxon>Bacteria</taxon>
        <taxon>Pseudomonadati</taxon>
        <taxon>Pseudomonadota</taxon>
        <taxon>Alphaproteobacteria</taxon>
        <taxon>Hyphomicrobiales</taxon>
        <taxon>Methylopilaceae</taxon>
        <taxon>Chenggangzhangella</taxon>
    </lineage>
</organism>
<evidence type="ECO:0000313" key="2">
    <source>
        <dbReference type="Proteomes" id="UP000825701"/>
    </source>
</evidence>
<dbReference type="RefSeq" id="WP_261401406.1">
    <property type="nucleotide sequence ID" value="NZ_CP081869.1"/>
</dbReference>
<sequence>MTAYRTVEHLKASLWRAKLPTYADAIARSVKPVILFLRVQAQDDGLPVAASKMGGVPDLPDGFAWPTRGPYPDAAERARRALDFARDTAAKWEKQVDGPLEPHQRRIPREEIDRLKTAGDARARAFGEPFPLAFVGQIDLAAMASEPGFDADLPRTGLLSVFEDVTDSDLAETPALFWHDVPREALKRRPPPESLVAHVDLCGSYGLGQDTPWATLDMAETLVPFSAFSVPHHWKFAFPQGGPEWSRIWNWFQSGDGEYAPAAPDFSGHGENPPQASYFGDRLGGWPHPIQGDVETEMDGVRITTPGKTDWRQIFAYAGEFYGGTRRMGSDGKGDGTTYHMIRADDLAARRFEASGWTYQMD</sequence>